<evidence type="ECO:0000313" key="3">
    <source>
        <dbReference type="Proteomes" id="UP000268033"/>
    </source>
</evidence>
<dbReference type="OrthoDB" id="9963690at2"/>
<comment type="caution">
    <text evidence="2">The sequence shown here is derived from an EMBL/GenBank/DDBJ whole genome shotgun (WGS) entry which is preliminary data.</text>
</comment>
<feature type="transmembrane region" description="Helical" evidence="1">
    <location>
        <begin position="93"/>
        <end position="113"/>
    </location>
</feature>
<reference evidence="2 3" key="1">
    <citation type="submission" date="2018-11" db="EMBL/GenBank/DDBJ databases">
        <title>Genomic Encyclopedia of Type Strains, Phase IV (KMG-IV): sequencing the most valuable type-strain genomes for metagenomic binning, comparative biology and taxonomic classification.</title>
        <authorList>
            <person name="Goeker M."/>
        </authorList>
    </citation>
    <scope>NUCLEOTIDE SEQUENCE [LARGE SCALE GENOMIC DNA]</scope>
    <source>
        <strain evidence="2 3">DSM 21945</strain>
    </source>
</reference>
<evidence type="ECO:0000256" key="1">
    <source>
        <dbReference type="SAM" id="Phobius"/>
    </source>
</evidence>
<dbReference type="AlphaFoldDB" id="A0A3N1PBN5"/>
<accession>A0A3N1PBN5</accession>
<keyword evidence="1" id="KW-1133">Transmembrane helix</keyword>
<name>A0A3N1PBN5_9GAMM</name>
<dbReference type="EMBL" id="RJUL01000011">
    <property type="protein sequence ID" value="ROQ22046.1"/>
    <property type="molecule type" value="Genomic_DNA"/>
</dbReference>
<dbReference type="RefSeq" id="WP_050658843.1">
    <property type="nucleotide sequence ID" value="NZ_JBLXEP010000025.1"/>
</dbReference>
<dbReference type="Proteomes" id="UP000268033">
    <property type="component" value="Unassembled WGS sequence"/>
</dbReference>
<organism evidence="2 3">
    <name type="scientific">Gallaecimonas pentaromativorans</name>
    <dbReference type="NCBI Taxonomy" id="584787"/>
    <lineage>
        <taxon>Bacteria</taxon>
        <taxon>Pseudomonadati</taxon>
        <taxon>Pseudomonadota</taxon>
        <taxon>Gammaproteobacteria</taxon>
        <taxon>Enterobacterales</taxon>
        <taxon>Gallaecimonadaceae</taxon>
        <taxon>Gallaecimonas</taxon>
    </lineage>
</organism>
<proteinExistence type="predicted"/>
<gene>
    <name evidence="2" type="ORF">EDC28_111148</name>
</gene>
<feature type="transmembrane region" description="Helical" evidence="1">
    <location>
        <begin position="68"/>
        <end position="87"/>
    </location>
</feature>
<evidence type="ECO:0000313" key="2">
    <source>
        <dbReference type="EMBL" id="ROQ22046.1"/>
    </source>
</evidence>
<dbReference type="STRING" id="584787.GCA_001247655_03365"/>
<keyword evidence="3" id="KW-1185">Reference proteome</keyword>
<sequence length="133" mass="14745">MSPQLPDPLHALAQEGWTLLGSARLSQSDALGLWQQRFTALAERDQERVANWLQKSVAAGNREKYPAWLRRFVALAAVMIAGALLLLDPKAQGTVFFWVFLPPLLLLLGAVVAHRTRLKLRQRNLALLLAGKG</sequence>
<keyword evidence="1" id="KW-0812">Transmembrane</keyword>
<keyword evidence="1" id="KW-0472">Membrane</keyword>
<protein>
    <submittedName>
        <fullName evidence="2">Uncharacterized protein</fullName>
    </submittedName>
</protein>